<protein>
    <submittedName>
        <fullName evidence="2">Uncharacterized protein</fullName>
    </submittedName>
</protein>
<evidence type="ECO:0000256" key="1">
    <source>
        <dbReference type="SAM" id="Phobius"/>
    </source>
</evidence>
<feature type="transmembrane region" description="Helical" evidence="1">
    <location>
        <begin position="6"/>
        <end position="26"/>
    </location>
</feature>
<evidence type="ECO:0000313" key="2">
    <source>
        <dbReference type="EMBL" id="MBX28602.1"/>
    </source>
</evidence>
<sequence>MSVFGMVVYATVCLAQLICLLCRNALLKKLQMKKNPLQRVQSRKNRMDQILNLPVLFSK</sequence>
<organism evidence="2">
    <name type="scientific">Rhizophora mucronata</name>
    <name type="common">Asiatic mangrove</name>
    <dbReference type="NCBI Taxonomy" id="61149"/>
    <lineage>
        <taxon>Eukaryota</taxon>
        <taxon>Viridiplantae</taxon>
        <taxon>Streptophyta</taxon>
        <taxon>Embryophyta</taxon>
        <taxon>Tracheophyta</taxon>
        <taxon>Spermatophyta</taxon>
        <taxon>Magnoliopsida</taxon>
        <taxon>eudicotyledons</taxon>
        <taxon>Gunneridae</taxon>
        <taxon>Pentapetalae</taxon>
        <taxon>rosids</taxon>
        <taxon>fabids</taxon>
        <taxon>Malpighiales</taxon>
        <taxon>Rhizophoraceae</taxon>
        <taxon>Rhizophora</taxon>
    </lineage>
</organism>
<proteinExistence type="predicted"/>
<dbReference type="EMBL" id="GGEC01048118">
    <property type="protein sequence ID" value="MBX28602.1"/>
    <property type="molecule type" value="Transcribed_RNA"/>
</dbReference>
<keyword evidence="1" id="KW-0472">Membrane</keyword>
<name>A0A2P2MEM1_RHIMU</name>
<dbReference type="AlphaFoldDB" id="A0A2P2MEM1"/>
<reference evidence="2" key="1">
    <citation type="submission" date="2018-02" db="EMBL/GenBank/DDBJ databases">
        <title>Rhizophora mucronata_Transcriptome.</title>
        <authorList>
            <person name="Meera S.P."/>
            <person name="Sreeshan A."/>
            <person name="Augustine A."/>
        </authorList>
    </citation>
    <scope>NUCLEOTIDE SEQUENCE</scope>
    <source>
        <tissue evidence="2">Leaf</tissue>
    </source>
</reference>
<accession>A0A2P2MEM1</accession>
<keyword evidence="1" id="KW-0812">Transmembrane</keyword>
<keyword evidence="1" id="KW-1133">Transmembrane helix</keyword>